<proteinExistence type="predicted"/>
<organism evidence="1 2">
    <name type="scientific">Aphis craccivora</name>
    <name type="common">Cowpea aphid</name>
    <dbReference type="NCBI Taxonomy" id="307492"/>
    <lineage>
        <taxon>Eukaryota</taxon>
        <taxon>Metazoa</taxon>
        <taxon>Ecdysozoa</taxon>
        <taxon>Arthropoda</taxon>
        <taxon>Hexapoda</taxon>
        <taxon>Insecta</taxon>
        <taxon>Pterygota</taxon>
        <taxon>Neoptera</taxon>
        <taxon>Paraneoptera</taxon>
        <taxon>Hemiptera</taxon>
        <taxon>Sternorrhyncha</taxon>
        <taxon>Aphidomorpha</taxon>
        <taxon>Aphidoidea</taxon>
        <taxon>Aphididae</taxon>
        <taxon>Aphidini</taxon>
        <taxon>Aphis</taxon>
        <taxon>Aphis</taxon>
    </lineage>
</organism>
<name>A0A6G0WBG9_APHCR</name>
<gene>
    <name evidence="1" type="ORF">FWK35_00020305</name>
</gene>
<sequence>MINSERNYECIDFIIIIISRNNASISNFGGGFRWKNEYPWCKFSKKLRKTKKKNNFFAKPVFDQIDFFYMVTTEIFDFYDVSRRYLKILPCQLISHNSNIDEIAKN</sequence>
<dbReference type="EMBL" id="VUJU01008884">
    <property type="protein sequence ID" value="KAF0724589.1"/>
    <property type="molecule type" value="Genomic_DNA"/>
</dbReference>
<protein>
    <submittedName>
        <fullName evidence="1">Uncharacterized protein</fullName>
    </submittedName>
</protein>
<keyword evidence="2" id="KW-1185">Reference proteome</keyword>
<accession>A0A6G0WBG9</accession>
<evidence type="ECO:0000313" key="1">
    <source>
        <dbReference type="EMBL" id="KAF0724589.1"/>
    </source>
</evidence>
<evidence type="ECO:0000313" key="2">
    <source>
        <dbReference type="Proteomes" id="UP000478052"/>
    </source>
</evidence>
<reference evidence="1 2" key="1">
    <citation type="submission" date="2019-08" db="EMBL/GenBank/DDBJ databases">
        <title>Whole genome of Aphis craccivora.</title>
        <authorList>
            <person name="Voronova N.V."/>
            <person name="Shulinski R.S."/>
            <person name="Bandarenka Y.V."/>
            <person name="Zhorov D.G."/>
            <person name="Warner D."/>
        </authorList>
    </citation>
    <scope>NUCLEOTIDE SEQUENCE [LARGE SCALE GENOMIC DNA]</scope>
    <source>
        <strain evidence="1">180601</strain>
        <tissue evidence="1">Whole Body</tissue>
    </source>
</reference>
<comment type="caution">
    <text evidence="1">The sequence shown here is derived from an EMBL/GenBank/DDBJ whole genome shotgun (WGS) entry which is preliminary data.</text>
</comment>
<dbReference type="AlphaFoldDB" id="A0A6G0WBG9"/>
<dbReference type="Proteomes" id="UP000478052">
    <property type="component" value="Unassembled WGS sequence"/>
</dbReference>